<name>A0AA36HCD7_CYLNA</name>
<evidence type="ECO:0000256" key="1">
    <source>
        <dbReference type="SAM" id="SignalP"/>
    </source>
</evidence>
<keyword evidence="3" id="KW-1185">Reference proteome</keyword>
<evidence type="ECO:0000313" key="3">
    <source>
        <dbReference type="Proteomes" id="UP001176961"/>
    </source>
</evidence>
<gene>
    <name evidence="2" type="ORF">CYNAS_LOCUS19648</name>
</gene>
<feature type="signal peptide" evidence="1">
    <location>
        <begin position="1"/>
        <end position="20"/>
    </location>
</feature>
<reference evidence="2" key="1">
    <citation type="submission" date="2023-07" db="EMBL/GenBank/DDBJ databases">
        <authorList>
            <consortium name="CYATHOMIX"/>
        </authorList>
    </citation>
    <scope>NUCLEOTIDE SEQUENCE</scope>
    <source>
        <strain evidence="2">N/A</strain>
    </source>
</reference>
<sequence length="73" mass="7764">MLPLVKLLMLMLLSQLLVEAKDIAYPDPICIPPSTGTKDPLADQICESDCKKIKKCKGGGCKKGGLCVCKGCP</sequence>
<protein>
    <submittedName>
        <fullName evidence="2">Uncharacterized protein</fullName>
    </submittedName>
</protein>
<evidence type="ECO:0000313" key="2">
    <source>
        <dbReference type="EMBL" id="CAJ0607665.1"/>
    </source>
</evidence>
<dbReference type="Proteomes" id="UP001176961">
    <property type="component" value="Unassembled WGS sequence"/>
</dbReference>
<proteinExistence type="predicted"/>
<organism evidence="2 3">
    <name type="scientific">Cylicocyclus nassatus</name>
    <name type="common">Nematode worm</name>
    <dbReference type="NCBI Taxonomy" id="53992"/>
    <lineage>
        <taxon>Eukaryota</taxon>
        <taxon>Metazoa</taxon>
        <taxon>Ecdysozoa</taxon>
        <taxon>Nematoda</taxon>
        <taxon>Chromadorea</taxon>
        <taxon>Rhabditida</taxon>
        <taxon>Rhabditina</taxon>
        <taxon>Rhabditomorpha</taxon>
        <taxon>Strongyloidea</taxon>
        <taxon>Strongylidae</taxon>
        <taxon>Cylicocyclus</taxon>
    </lineage>
</organism>
<keyword evidence="1" id="KW-0732">Signal</keyword>
<comment type="caution">
    <text evidence="2">The sequence shown here is derived from an EMBL/GenBank/DDBJ whole genome shotgun (WGS) entry which is preliminary data.</text>
</comment>
<accession>A0AA36HCD7</accession>
<dbReference type="EMBL" id="CATQJL010000316">
    <property type="protein sequence ID" value="CAJ0607665.1"/>
    <property type="molecule type" value="Genomic_DNA"/>
</dbReference>
<dbReference type="AlphaFoldDB" id="A0AA36HCD7"/>
<feature type="chain" id="PRO_5041224994" evidence="1">
    <location>
        <begin position="21"/>
        <end position="73"/>
    </location>
</feature>